<evidence type="ECO:0000259" key="6">
    <source>
        <dbReference type="PROSITE" id="PS51007"/>
    </source>
</evidence>
<reference evidence="7 8" key="1">
    <citation type="submission" date="2024-08" db="EMBL/GenBank/DDBJ databases">
        <authorList>
            <person name="Lu H."/>
        </authorList>
    </citation>
    <scope>NUCLEOTIDE SEQUENCE [LARGE SCALE GENOMIC DNA]</scope>
    <source>
        <strain evidence="7 8">LYH14W</strain>
    </source>
</reference>
<keyword evidence="1 4" id="KW-0349">Heme</keyword>
<name>A0ABW7F1K2_9BURK</name>
<keyword evidence="5" id="KW-0732">Signal</keyword>
<dbReference type="Proteomes" id="UP001606210">
    <property type="component" value="Unassembled WGS sequence"/>
</dbReference>
<dbReference type="PANTHER" id="PTHR35008:SF4">
    <property type="entry name" value="BLL4482 PROTEIN"/>
    <property type="match status" value="1"/>
</dbReference>
<protein>
    <submittedName>
        <fullName evidence="7">C-type cytochrome</fullName>
    </submittedName>
</protein>
<accession>A0ABW7F1K2</accession>
<evidence type="ECO:0000256" key="5">
    <source>
        <dbReference type="SAM" id="SignalP"/>
    </source>
</evidence>
<gene>
    <name evidence="7" type="ORF">ACG00Y_10890</name>
</gene>
<sequence length="173" mass="18746">MKIFIPLLLLLAGTAQATDRIERGRYLVNTSGCMDCHTPLKKGPHGPEPDMTRLFSGHPQQLVITAPVTPPPGPWMVVTAATATAFSGPWGVSFSANLTPDVETGLGRWSENDFVQTIRTGRHLGRGRPVLPPMPIPVYSQMTDDDLKAVFAYLKSVPAIRNKVPEPLAPAQP</sequence>
<dbReference type="InterPro" id="IPR036909">
    <property type="entry name" value="Cyt_c-like_dom_sf"/>
</dbReference>
<dbReference type="PROSITE" id="PS51007">
    <property type="entry name" value="CYTC"/>
    <property type="match status" value="1"/>
</dbReference>
<dbReference type="SUPFAM" id="SSF46626">
    <property type="entry name" value="Cytochrome c"/>
    <property type="match status" value="1"/>
</dbReference>
<feature type="domain" description="Cytochrome c" evidence="6">
    <location>
        <begin position="19"/>
        <end position="158"/>
    </location>
</feature>
<feature type="chain" id="PRO_5045616554" evidence="5">
    <location>
        <begin position="18"/>
        <end position="173"/>
    </location>
</feature>
<keyword evidence="8" id="KW-1185">Reference proteome</keyword>
<dbReference type="RefSeq" id="WP_394478687.1">
    <property type="nucleotide sequence ID" value="NZ_JBIGHV010000004.1"/>
</dbReference>
<evidence type="ECO:0000256" key="2">
    <source>
        <dbReference type="ARBA" id="ARBA00022723"/>
    </source>
</evidence>
<evidence type="ECO:0000313" key="7">
    <source>
        <dbReference type="EMBL" id="MFG6430424.1"/>
    </source>
</evidence>
<dbReference type="EMBL" id="JBIGHV010000004">
    <property type="protein sequence ID" value="MFG6430424.1"/>
    <property type="molecule type" value="Genomic_DNA"/>
</dbReference>
<dbReference type="InterPro" id="IPR009056">
    <property type="entry name" value="Cyt_c-like_dom"/>
</dbReference>
<dbReference type="Gene3D" id="1.10.760.10">
    <property type="entry name" value="Cytochrome c-like domain"/>
    <property type="match status" value="1"/>
</dbReference>
<evidence type="ECO:0000256" key="3">
    <source>
        <dbReference type="ARBA" id="ARBA00023004"/>
    </source>
</evidence>
<proteinExistence type="predicted"/>
<feature type="signal peptide" evidence="5">
    <location>
        <begin position="1"/>
        <end position="17"/>
    </location>
</feature>
<evidence type="ECO:0000313" key="8">
    <source>
        <dbReference type="Proteomes" id="UP001606210"/>
    </source>
</evidence>
<evidence type="ECO:0000256" key="1">
    <source>
        <dbReference type="ARBA" id="ARBA00022617"/>
    </source>
</evidence>
<evidence type="ECO:0000256" key="4">
    <source>
        <dbReference type="PROSITE-ProRule" id="PRU00433"/>
    </source>
</evidence>
<dbReference type="InterPro" id="IPR051459">
    <property type="entry name" value="Cytochrome_c-type_DH"/>
</dbReference>
<keyword evidence="3 4" id="KW-0408">Iron</keyword>
<comment type="caution">
    <text evidence="7">The sequence shown here is derived from an EMBL/GenBank/DDBJ whole genome shotgun (WGS) entry which is preliminary data.</text>
</comment>
<dbReference type="PANTHER" id="PTHR35008">
    <property type="entry name" value="BLL4482 PROTEIN-RELATED"/>
    <property type="match status" value="1"/>
</dbReference>
<organism evidence="7 8">
    <name type="scientific">Pelomonas parva</name>
    <dbReference type="NCBI Taxonomy" id="3299032"/>
    <lineage>
        <taxon>Bacteria</taxon>
        <taxon>Pseudomonadati</taxon>
        <taxon>Pseudomonadota</taxon>
        <taxon>Betaproteobacteria</taxon>
        <taxon>Burkholderiales</taxon>
        <taxon>Sphaerotilaceae</taxon>
        <taxon>Roseateles</taxon>
    </lineage>
</organism>
<keyword evidence="2 4" id="KW-0479">Metal-binding</keyword>